<dbReference type="AlphaFoldDB" id="A0A225UPS9"/>
<dbReference type="EMBL" id="NBNE01013621">
    <property type="protein sequence ID" value="OWY94941.1"/>
    <property type="molecule type" value="Genomic_DNA"/>
</dbReference>
<reference evidence="2" key="1">
    <citation type="submission" date="2017-03" db="EMBL/GenBank/DDBJ databases">
        <title>Phytopthora megakarya and P. palmivora, two closely related causual agents of cacao black pod achieved similar genome size and gene model numbers by different mechanisms.</title>
        <authorList>
            <person name="Ali S."/>
            <person name="Shao J."/>
            <person name="Larry D.J."/>
            <person name="Kronmiller B."/>
            <person name="Shen D."/>
            <person name="Strem M.D."/>
            <person name="Melnick R.L."/>
            <person name="Guiltinan M.J."/>
            <person name="Tyler B.M."/>
            <person name="Meinhardt L.W."/>
            <person name="Bailey B.A."/>
        </authorList>
    </citation>
    <scope>NUCLEOTIDE SEQUENCE [LARGE SCALE GENOMIC DNA]</scope>
    <source>
        <strain evidence="2">zdho120</strain>
    </source>
</reference>
<name>A0A225UPS9_9STRA</name>
<evidence type="ECO:0000313" key="1">
    <source>
        <dbReference type="EMBL" id="OWY94941.1"/>
    </source>
</evidence>
<gene>
    <name evidence="1" type="ORF">PHMEG_00035191</name>
</gene>
<sequence>MIDFKTQIDFMRAVMAPDVIYDTVAGVRALVQNWQRVTATHPDIDISLVRLEQRSDDSVVTTVKVLTTISEDTMRYAFPHLVDGNTFSLIAQKLLGCQLEIEGVLQMTLDASEGRVVSLQSRANKMMEMLRILGSLEEVASVFDSAYIDPEWRALVH</sequence>
<accession>A0A225UPS9</accession>
<evidence type="ECO:0008006" key="3">
    <source>
        <dbReference type="Google" id="ProtNLM"/>
    </source>
</evidence>
<protein>
    <recommendedName>
        <fullName evidence="3">Bzip transcription factor</fullName>
    </recommendedName>
</protein>
<evidence type="ECO:0000313" key="2">
    <source>
        <dbReference type="Proteomes" id="UP000198211"/>
    </source>
</evidence>
<organism evidence="1 2">
    <name type="scientific">Phytophthora megakarya</name>
    <dbReference type="NCBI Taxonomy" id="4795"/>
    <lineage>
        <taxon>Eukaryota</taxon>
        <taxon>Sar</taxon>
        <taxon>Stramenopiles</taxon>
        <taxon>Oomycota</taxon>
        <taxon>Peronosporomycetes</taxon>
        <taxon>Peronosporales</taxon>
        <taxon>Peronosporaceae</taxon>
        <taxon>Phytophthora</taxon>
    </lineage>
</organism>
<keyword evidence="2" id="KW-1185">Reference proteome</keyword>
<proteinExistence type="predicted"/>
<comment type="caution">
    <text evidence="1">The sequence shown here is derived from an EMBL/GenBank/DDBJ whole genome shotgun (WGS) entry which is preliminary data.</text>
</comment>
<dbReference type="Proteomes" id="UP000198211">
    <property type="component" value="Unassembled WGS sequence"/>
</dbReference>